<dbReference type="GO" id="GO:0003677">
    <property type="term" value="F:DNA binding"/>
    <property type="evidence" value="ECO:0007669"/>
    <property type="project" value="InterPro"/>
</dbReference>
<dbReference type="Pfam" id="PF04082">
    <property type="entry name" value="Fungal_trans"/>
    <property type="match status" value="1"/>
</dbReference>
<dbReference type="PROSITE" id="PS50048">
    <property type="entry name" value="ZN2_CY6_FUNGAL_2"/>
    <property type="match status" value="1"/>
</dbReference>
<dbReference type="GO" id="GO:0000981">
    <property type="term" value="F:DNA-binding transcription factor activity, RNA polymerase II-specific"/>
    <property type="evidence" value="ECO:0007669"/>
    <property type="project" value="InterPro"/>
</dbReference>
<dbReference type="AlphaFoldDB" id="A0AAX4HC07"/>
<dbReference type="KEGG" id="asau:88173799"/>
<name>A0AAX4HC07_9ASCO</name>
<dbReference type="InterPro" id="IPR036864">
    <property type="entry name" value="Zn2-C6_fun-type_DNA-bd_sf"/>
</dbReference>
<feature type="domain" description="Zn(2)-C6 fungal-type" evidence="3">
    <location>
        <begin position="62"/>
        <end position="92"/>
    </location>
</feature>
<dbReference type="InterPro" id="IPR050987">
    <property type="entry name" value="AtrR-like"/>
</dbReference>
<accession>A0AAX4HC07</accession>
<keyword evidence="2" id="KW-0539">Nucleus</keyword>
<protein>
    <recommendedName>
        <fullName evidence="3">Zn(2)-C6 fungal-type domain-containing protein</fullName>
    </recommendedName>
</protein>
<dbReference type="Proteomes" id="UP001338582">
    <property type="component" value="Chromosome 3"/>
</dbReference>
<evidence type="ECO:0000256" key="1">
    <source>
        <dbReference type="ARBA" id="ARBA00022723"/>
    </source>
</evidence>
<evidence type="ECO:0000313" key="4">
    <source>
        <dbReference type="EMBL" id="WPK25422.1"/>
    </source>
</evidence>
<dbReference type="PANTHER" id="PTHR46910:SF9">
    <property type="entry name" value="MISCELLANEOUS ZN(II)2CYS6 TRANSCRIPTION FACTOR (EUROFUNG)"/>
    <property type="match status" value="1"/>
</dbReference>
<evidence type="ECO:0000259" key="3">
    <source>
        <dbReference type="PROSITE" id="PS50048"/>
    </source>
</evidence>
<keyword evidence="5" id="KW-1185">Reference proteome</keyword>
<dbReference type="PRINTS" id="PR00755">
    <property type="entry name" value="AFLATOXINBRP"/>
</dbReference>
<dbReference type="InterPro" id="IPR001138">
    <property type="entry name" value="Zn2Cys6_DnaBD"/>
</dbReference>
<dbReference type="GO" id="GO:0006351">
    <property type="term" value="P:DNA-templated transcription"/>
    <property type="evidence" value="ECO:0007669"/>
    <property type="project" value="InterPro"/>
</dbReference>
<dbReference type="RefSeq" id="XP_062877804.1">
    <property type="nucleotide sequence ID" value="XM_063021734.1"/>
</dbReference>
<dbReference type="EMBL" id="CP138896">
    <property type="protein sequence ID" value="WPK25422.1"/>
    <property type="molecule type" value="Genomic_DNA"/>
</dbReference>
<reference evidence="4 5" key="1">
    <citation type="submission" date="2023-10" db="EMBL/GenBank/DDBJ databases">
        <title>Draft Genome Sequence of Candida saopaulonensis from a very Premature Infant with Sepsis.</title>
        <authorList>
            <person name="Ning Y."/>
            <person name="Dai R."/>
            <person name="Xiao M."/>
            <person name="Xu Y."/>
            <person name="Yan Q."/>
            <person name="Zhang L."/>
        </authorList>
    </citation>
    <scope>NUCLEOTIDE SEQUENCE [LARGE SCALE GENOMIC DNA]</scope>
    <source>
        <strain evidence="4 5">19XY460</strain>
    </source>
</reference>
<proteinExistence type="predicted"/>
<dbReference type="PANTHER" id="PTHR46910">
    <property type="entry name" value="TRANSCRIPTION FACTOR PDR1"/>
    <property type="match status" value="1"/>
</dbReference>
<dbReference type="Gene3D" id="4.10.240.10">
    <property type="entry name" value="Zn(2)-C6 fungal-type DNA-binding domain"/>
    <property type="match status" value="1"/>
</dbReference>
<sequence>MDVYYRKLMGNGTVASKFRLELKAVDEKAPAKAATPPVIDQTMRIYPPPSNGTDLVSHHESNCVRCYKLKKKCSRTYPMCDYCSRSGTACKYVERRRKKQRLEEPSGLPLAEKPKSVSISSLVHRDETDEPFRNIDVANLLPQHQQELPTISRYGSSESLRSLMRGKQYLSLHRKLVSLSLGLRPRHKLLDELLVVKAILDLSLPSSFMHTFIGNYEWKYPFLPLLNIIKRFKTLSFSNETLVNLDIYLALAIGCSIYDSNHNTQHFKAYFSDSLIESINDIVSYDFVPEEDVETTDILILLSIYAINVSNTSLIWSILGYLNRLIIYMADFSDPNSKKLRQRLFWSVFNLDKELSLLLNKPSQFVPWQVIKVSRDFESSLQEGELVHLASLMTSAVELHRLQDRMLSFSLGLEETNKDALTKYSSDLESWRVSILLLIHTEYADLLLLQNFIGLINLDYYFLLIELDQLLSTESFQFTLQFLSNSFSLLLSEQSEKKGVVGTSMHSLFWYLKFFKVVEYKLSSLQRVLSSDVSKTELNSRLNEFNSNVQLILNLINFLMNNGAGPRRFVEQLKTYSSYLTSVNGMLMSFNPLSALAEDKLKILSHIEDNFHKVRI</sequence>
<dbReference type="CDD" id="cd12148">
    <property type="entry name" value="fungal_TF_MHR"/>
    <property type="match status" value="1"/>
</dbReference>
<dbReference type="CDD" id="cd00067">
    <property type="entry name" value="GAL4"/>
    <property type="match status" value="1"/>
</dbReference>
<dbReference type="SUPFAM" id="SSF57701">
    <property type="entry name" value="Zn2/Cys6 DNA-binding domain"/>
    <property type="match status" value="1"/>
</dbReference>
<evidence type="ECO:0000256" key="2">
    <source>
        <dbReference type="ARBA" id="ARBA00023242"/>
    </source>
</evidence>
<dbReference type="InterPro" id="IPR007219">
    <property type="entry name" value="XnlR_reg_dom"/>
</dbReference>
<dbReference type="GO" id="GO:0008270">
    <property type="term" value="F:zinc ion binding"/>
    <property type="evidence" value="ECO:0007669"/>
    <property type="project" value="InterPro"/>
</dbReference>
<keyword evidence="1" id="KW-0479">Metal-binding</keyword>
<dbReference type="GeneID" id="88173799"/>
<gene>
    <name evidence="4" type="ORF">PUMCH_002735</name>
</gene>
<organism evidence="4 5">
    <name type="scientific">Australozyma saopauloensis</name>
    <dbReference type="NCBI Taxonomy" id="291208"/>
    <lineage>
        <taxon>Eukaryota</taxon>
        <taxon>Fungi</taxon>
        <taxon>Dikarya</taxon>
        <taxon>Ascomycota</taxon>
        <taxon>Saccharomycotina</taxon>
        <taxon>Pichiomycetes</taxon>
        <taxon>Metschnikowiaceae</taxon>
        <taxon>Australozyma</taxon>
    </lineage>
</organism>
<evidence type="ECO:0000313" key="5">
    <source>
        <dbReference type="Proteomes" id="UP001338582"/>
    </source>
</evidence>